<evidence type="ECO:0000256" key="2">
    <source>
        <dbReference type="ARBA" id="ARBA00008914"/>
    </source>
</evidence>
<dbReference type="PANTHER" id="PTHR30329">
    <property type="entry name" value="STATOR ELEMENT OF FLAGELLAR MOTOR COMPLEX"/>
    <property type="match status" value="1"/>
</dbReference>
<dbReference type="STRING" id="29542.A6070_09675"/>
<feature type="domain" description="OmpA-like" evidence="8">
    <location>
        <begin position="109"/>
        <end position="229"/>
    </location>
</feature>
<dbReference type="InterPro" id="IPR025713">
    <property type="entry name" value="MotB-like_N_dom"/>
</dbReference>
<name>A0A1L3GD54_SYNAC</name>
<comment type="subcellular location">
    <subcellularLocation>
        <location evidence="1">Cell membrane</location>
        <topology evidence="1">Single-pass membrane protein</topology>
    </subcellularLocation>
</comment>
<dbReference type="Pfam" id="PF00691">
    <property type="entry name" value="OmpA"/>
    <property type="match status" value="1"/>
</dbReference>
<evidence type="ECO:0000256" key="3">
    <source>
        <dbReference type="ARBA" id="ARBA00022475"/>
    </source>
</evidence>
<evidence type="ECO:0000259" key="8">
    <source>
        <dbReference type="PROSITE" id="PS51123"/>
    </source>
</evidence>
<keyword evidence="4" id="KW-0812">Transmembrane</keyword>
<keyword evidence="3" id="KW-1003">Cell membrane</keyword>
<keyword evidence="9" id="KW-0966">Cell projection</keyword>
<accession>A0A1L3GD54</accession>
<organism evidence="9 10">
    <name type="scientific">Syntrophotalea acetylenica</name>
    <name type="common">Pelobacter acetylenicus</name>
    <dbReference type="NCBI Taxonomy" id="29542"/>
    <lineage>
        <taxon>Bacteria</taxon>
        <taxon>Pseudomonadati</taxon>
        <taxon>Thermodesulfobacteriota</taxon>
        <taxon>Desulfuromonadia</taxon>
        <taxon>Desulfuromonadales</taxon>
        <taxon>Syntrophotaleaceae</taxon>
        <taxon>Syntrophotalea</taxon>
    </lineage>
</organism>
<comment type="similarity">
    <text evidence="2">Belongs to the MotB family.</text>
</comment>
<reference evidence="9 10" key="1">
    <citation type="journal article" date="2017" name="Genome Announc.">
        <title>Complete Genome Sequences of Two Acetylene-Fermenting Pelobacter acetylenicus Strains.</title>
        <authorList>
            <person name="Sutton J.M."/>
            <person name="Baesman S.M."/>
            <person name="Fierst J.L."/>
            <person name="Poret-Peterson A.T."/>
            <person name="Oremland R.S."/>
            <person name="Dunlap D.S."/>
            <person name="Akob D.M."/>
        </authorList>
    </citation>
    <scope>NUCLEOTIDE SEQUENCE [LARGE SCALE GENOMIC DNA]</scope>
    <source>
        <strain evidence="9 10">DSM 3247</strain>
    </source>
</reference>
<dbReference type="Gene3D" id="3.30.1330.60">
    <property type="entry name" value="OmpA-like domain"/>
    <property type="match status" value="1"/>
</dbReference>
<keyword evidence="6 7" id="KW-0472">Membrane</keyword>
<keyword evidence="9" id="KW-0969">Cilium</keyword>
<evidence type="ECO:0000313" key="10">
    <source>
        <dbReference type="Proteomes" id="UP000182264"/>
    </source>
</evidence>
<evidence type="ECO:0000256" key="7">
    <source>
        <dbReference type="PROSITE-ProRule" id="PRU00473"/>
    </source>
</evidence>
<protein>
    <submittedName>
        <fullName evidence="9">Flagellar motor protein MotB</fullName>
    </submittedName>
</protein>
<dbReference type="EMBL" id="CP015518">
    <property type="protein sequence ID" value="APG23765.1"/>
    <property type="molecule type" value="Genomic_DNA"/>
</dbReference>
<dbReference type="Pfam" id="PF13677">
    <property type="entry name" value="MotB_plug"/>
    <property type="match status" value="1"/>
</dbReference>
<evidence type="ECO:0000256" key="1">
    <source>
        <dbReference type="ARBA" id="ARBA00004162"/>
    </source>
</evidence>
<dbReference type="RefSeq" id="WP_072285576.1">
    <property type="nucleotide sequence ID" value="NZ_CP015455.1"/>
</dbReference>
<sequence>MARKKQKKQPAGAPAWMVTYSDMVTLLLTFFVLLLSMANLDKRKFFDALGSLKGAFGFLQSSSVSEINKPQVISYAPMDDDYVSRLYNRVQAMLTRLRIDRDIDLVQDRGAVILRVKDAILFEAGSTTLRPEAGPVLREIAGLVQPLPLLLRIEGHTDDQPPSDPAVTNWDISVQRAVTVLKFFAAEDLLPLDRLSAVGYGDRRPVAPNLGNEQKALNRRVEFVLENLNQYQDKLPYLIDAADQLPF</sequence>
<dbReference type="GO" id="GO:0005886">
    <property type="term" value="C:plasma membrane"/>
    <property type="evidence" value="ECO:0007669"/>
    <property type="project" value="UniProtKB-SubCell"/>
</dbReference>
<proteinExistence type="inferred from homology"/>
<dbReference type="PANTHER" id="PTHR30329:SF21">
    <property type="entry name" value="LIPOPROTEIN YIAD-RELATED"/>
    <property type="match status" value="1"/>
</dbReference>
<evidence type="ECO:0000256" key="5">
    <source>
        <dbReference type="ARBA" id="ARBA00022989"/>
    </source>
</evidence>
<evidence type="ECO:0000256" key="6">
    <source>
        <dbReference type="ARBA" id="ARBA00023136"/>
    </source>
</evidence>
<dbReference type="SUPFAM" id="SSF103088">
    <property type="entry name" value="OmpA-like"/>
    <property type="match status" value="1"/>
</dbReference>
<evidence type="ECO:0000256" key="4">
    <source>
        <dbReference type="ARBA" id="ARBA00022692"/>
    </source>
</evidence>
<dbReference type="Proteomes" id="UP000182264">
    <property type="component" value="Chromosome"/>
</dbReference>
<keyword evidence="5" id="KW-1133">Transmembrane helix</keyword>
<keyword evidence="9" id="KW-0282">Flagellum</keyword>
<dbReference type="KEGG" id="pace:A6070_09675"/>
<gene>
    <name evidence="9" type="ORF">A7E75_01065</name>
</gene>
<evidence type="ECO:0000313" key="9">
    <source>
        <dbReference type="EMBL" id="APG23765.1"/>
    </source>
</evidence>
<dbReference type="InterPro" id="IPR036737">
    <property type="entry name" value="OmpA-like_sf"/>
</dbReference>
<dbReference type="CDD" id="cd07185">
    <property type="entry name" value="OmpA_C-like"/>
    <property type="match status" value="1"/>
</dbReference>
<keyword evidence="10" id="KW-1185">Reference proteome</keyword>
<dbReference type="PROSITE" id="PS51123">
    <property type="entry name" value="OMPA_2"/>
    <property type="match status" value="1"/>
</dbReference>
<dbReference type="InterPro" id="IPR050330">
    <property type="entry name" value="Bact_OuterMem_StrucFunc"/>
</dbReference>
<dbReference type="InterPro" id="IPR006665">
    <property type="entry name" value="OmpA-like"/>
</dbReference>
<dbReference type="AlphaFoldDB" id="A0A1L3GD54"/>
<dbReference type="OrthoDB" id="9783110at2"/>